<dbReference type="Gene3D" id="3.40.190.10">
    <property type="entry name" value="Periplasmic binding protein-like II"/>
    <property type="match status" value="1"/>
</dbReference>
<keyword evidence="4 5" id="KW-0732">Signal</keyword>
<feature type="chain" id="PRO_5038905663" evidence="5">
    <location>
        <begin position="22"/>
        <end position="438"/>
    </location>
</feature>
<dbReference type="Pfam" id="PF01547">
    <property type="entry name" value="SBP_bac_1"/>
    <property type="match status" value="1"/>
</dbReference>
<dbReference type="PANTHER" id="PTHR43649">
    <property type="entry name" value="ARABINOSE-BINDING PROTEIN-RELATED"/>
    <property type="match status" value="1"/>
</dbReference>
<evidence type="ECO:0000256" key="2">
    <source>
        <dbReference type="ARBA" id="ARBA00008520"/>
    </source>
</evidence>
<dbReference type="RefSeq" id="WP_129231560.1">
    <property type="nucleotide sequence ID" value="NZ_SDPO01000002.1"/>
</dbReference>
<comment type="caution">
    <text evidence="6">The sequence shown here is derived from an EMBL/GenBank/DDBJ whole genome shotgun (WGS) entry which is preliminary data.</text>
</comment>
<feature type="signal peptide" evidence="5">
    <location>
        <begin position="1"/>
        <end position="21"/>
    </location>
</feature>
<dbReference type="InterPro" id="IPR050490">
    <property type="entry name" value="Bact_solute-bd_prot1"/>
</dbReference>
<dbReference type="AlphaFoldDB" id="A0A4Q2JN42"/>
<dbReference type="InterPro" id="IPR006059">
    <property type="entry name" value="SBP"/>
</dbReference>
<gene>
    <name evidence="6" type="ORF">ESP57_11010</name>
</gene>
<proteinExistence type="inferred from homology"/>
<name>A0A4Q2JN42_9MICO</name>
<accession>A0A4Q2JN42</accession>
<evidence type="ECO:0000256" key="3">
    <source>
        <dbReference type="ARBA" id="ARBA00022448"/>
    </source>
</evidence>
<protein>
    <submittedName>
        <fullName evidence="6">Extracellular solute-binding protein</fullName>
    </submittedName>
</protein>
<dbReference type="OrthoDB" id="7918484at2"/>
<dbReference type="GO" id="GO:0030313">
    <property type="term" value="C:cell envelope"/>
    <property type="evidence" value="ECO:0007669"/>
    <property type="project" value="UniProtKB-SubCell"/>
</dbReference>
<evidence type="ECO:0000256" key="1">
    <source>
        <dbReference type="ARBA" id="ARBA00004196"/>
    </source>
</evidence>
<keyword evidence="3" id="KW-0813">Transport</keyword>
<dbReference type="Proteomes" id="UP000292935">
    <property type="component" value="Unassembled WGS sequence"/>
</dbReference>
<dbReference type="SUPFAM" id="SSF53850">
    <property type="entry name" value="Periplasmic binding protein-like II"/>
    <property type="match status" value="1"/>
</dbReference>
<dbReference type="EMBL" id="SDPO01000002">
    <property type="protein sequence ID" value="RXZ49432.1"/>
    <property type="molecule type" value="Genomic_DNA"/>
</dbReference>
<comment type="similarity">
    <text evidence="2">Belongs to the bacterial solute-binding protein 1 family.</text>
</comment>
<evidence type="ECO:0000256" key="5">
    <source>
        <dbReference type="SAM" id="SignalP"/>
    </source>
</evidence>
<reference evidence="6 7" key="1">
    <citation type="submission" date="2019-01" db="EMBL/GenBank/DDBJ databases">
        <authorList>
            <person name="Li J."/>
        </authorList>
    </citation>
    <scope>NUCLEOTIDE SEQUENCE [LARGE SCALE GENOMIC DNA]</scope>
    <source>
        <strain evidence="6 7">CCUG 35506</strain>
    </source>
</reference>
<evidence type="ECO:0000313" key="7">
    <source>
        <dbReference type="Proteomes" id="UP000292935"/>
    </source>
</evidence>
<comment type="subcellular location">
    <subcellularLocation>
        <location evidence="1">Cell envelope</location>
    </subcellularLocation>
</comment>
<evidence type="ECO:0000256" key="4">
    <source>
        <dbReference type="ARBA" id="ARBA00022729"/>
    </source>
</evidence>
<dbReference type="PANTHER" id="PTHR43649:SF31">
    <property type="entry name" value="SN-GLYCEROL-3-PHOSPHATE-BINDING PERIPLASMIC PROTEIN UGPB"/>
    <property type="match status" value="1"/>
</dbReference>
<sequence length="438" mass="45279">MQRSKFVLSALGAFAVAGLLAGCAPGASSSSSGPREEASKDLGAEEITLSLVSTPESGESTKATIAAFEEQFPNVTVDYTQTNYEDYNKSVNLALSSDESPDIVLLNSVANTVKNDLVLDLDPYAELYDWADVYPSNQLDQWRVAEDGTTLGPGGSLYAAPAGFSIVGLYYNKAIAAKLGITEAPTSLDAFEADLAKAQAAGVLPLQLGNSQGHSSFVVQLMGQAADGAAEAAKWVFGAAGSDFATDGNTVAATKLADWAAKGYIPADANGVDLQGAVDNFVQGEGLFFVDGNWDASKIGDGLGADAGFAPFPGENVTAIGTSVAYAISSKSEHPNAAAAFLDFLNSPEASEQQFAQGFMPVDPSAATPEPGTVKEAIVNAWSQVVESNGLVGFNNNATATMNDTLTAASQELLAAKISPEDFISQVQADWAQTHGQG</sequence>
<dbReference type="PROSITE" id="PS51257">
    <property type="entry name" value="PROKAR_LIPOPROTEIN"/>
    <property type="match status" value="1"/>
</dbReference>
<organism evidence="6 7">
    <name type="scientific">Agromyces fucosus</name>
    <dbReference type="NCBI Taxonomy" id="41985"/>
    <lineage>
        <taxon>Bacteria</taxon>
        <taxon>Bacillati</taxon>
        <taxon>Actinomycetota</taxon>
        <taxon>Actinomycetes</taxon>
        <taxon>Micrococcales</taxon>
        <taxon>Microbacteriaceae</taxon>
        <taxon>Agromyces</taxon>
    </lineage>
</organism>
<keyword evidence="7" id="KW-1185">Reference proteome</keyword>
<evidence type="ECO:0000313" key="6">
    <source>
        <dbReference type="EMBL" id="RXZ49432.1"/>
    </source>
</evidence>